<dbReference type="InterPro" id="IPR035986">
    <property type="entry name" value="PKD_dom_sf"/>
</dbReference>
<dbReference type="EMBL" id="VFJE01000056">
    <property type="protein sequence ID" value="TPD65330.1"/>
    <property type="molecule type" value="Genomic_DNA"/>
</dbReference>
<keyword evidence="4" id="KW-1185">Reference proteome</keyword>
<protein>
    <submittedName>
        <fullName evidence="3">PKD domain-containing protein</fullName>
    </submittedName>
</protein>
<sequence>MKKLILIAAFFLGISFCFSQTKPKDTITRKAVIGFDQKGNKVSFKPETPPLIQIAGAPPANYTYFWEFGDGHYSREKEPKHTYKKKGNKNVRLAVTNNYDNGKPPATRPKTVAITELPETDYQDIASIELQDGFLLQKNREPIPDEEIVVIMSYQNLKEYSTNGKLYLFYNDRQFKDDNFSTPEARAYENEKEKLEENFAFVDDYDNHETYLASAGNTFFRNSKKNEDLENLEQTLEQSKALYRNSKVFEFDSLAPKQTRNLFFTFKTTPEMIKDTSATLTIRGIFVPDRNYKNHKVKNLEMEIVTSHDPNKMSSNGFFMNYRLVRFKTLNFKTRFQNDGEGPARKIKLETDIPDIFDKSTLKIVDMYPKCEICPKNEEVNYSCLDTIVLKDQIHFVFKNIYLPGSNQKNVMEKDSTKGFVKYSLKFGKDFHKVKTKSRTAIIFDKNDPIITNYAVTRFSPGISIGVRTGYNYFPDQENPKSYFLGATISPYKSYRWYWQAELYYNYMESNSSSRTDPVLKQVSPPIVLPNGTVLDIAYVQEERSQKIVRNIAEVVPISLRYSFNNYIGFGFGPQFSVALDETSENNRLTRYFRPIFNDPNPPRQGEEVVRESNTKKTKTEAFEKMQANVFADVTFGFSRIGPSLGVRYMWSFENDFSHWQFYAIWKF</sequence>
<dbReference type="PROSITE" id="PS50093">
    <property type="entry name" value="PKD"/>
    <property type="match status" value="1"/>
</dbReference>
<reference evidence="3 4" key="1">
    <citation type="submission" date="2019-06" db="EMBL/GenBank/DDBJ databases">
        <title>Flavobacterium sp. MaA-Y11 from geoumgang.</title>
        <authorList>
            <person name="Jeong S."/>
        </authorList>
    </citation>
    <scope>NUCLEOTIDE SEQUENCE [LARGE SCALE GENOMIC DNA]</scope>
    <source>
        <strain evidence="3 4">MaA-Y11</strain>
    </source>
</reference>
<keyword evidence="1" id="KW-0732">Signal</keyword>
<comment type="caution">
    <text evidence="3">The sequence shown here is derived from an EMBL/GenBank/DDBJ whole genome shotgun (WGS) entry which is preliminary data.</text>
</comment>
<organism evidence="3 4">
    <name type="scientific">Flavobacterium microcysteis</name>
    <dbReference type="NCBI Taxonomy" id="2596891"/>
    <lineage>
        <taxon>Bacteria</taxon>
        <taxon>Pseudomonadati</taxon>
        <taxon>Bacteroidota</taxon>
        <taxon>Flavobacteriia</taxon>
        <taxon>Flavobacteriales</taxon>
        <taxon>Flavobacteriaceae</taxon>
        <taxon>Flavobacterium</taxon>
    </lineage>
</organism>
<dbReference type="InterPro" id="IPR000601">
    <property type="entry name" value="PKD_dom"/>
</dbReference>
<dbReference type="SUPFAM" id="SSF49299">
    <property type="entry name" value="PKD domain"/>
    <property type="match status" value="1"/>
</dbReference>
<gene>
    <name evidence="3" type="ORF">FJA49_14110</name>
</gene>
<evidence type="ECO:0000256" key="1">
    <source>
        <dbReference type="SAM" id="SignalP"/>
    </source>
</evidence>
<evidence type="ECO:0000313" key="4">
    <source>
        <dbReference type="Proteomes" id="UP000319175"/>
    </source>
</evidence>
<evidence type="ECO:0000313" key="3">
    <source>
        <dbReference type="EMBL" id="TPD65330.1"/>
    </source>
</evidence>
<dbReference type="InterPro" id="IPR055353">
    <property type="entry name" value="DUF7619"/>
</dbReference>
<dbReference type="InterPro" id="IPR022409">
    <property type="entry name" value="PKD/Chitinase_dom"/>
</dbReference>
<dbReference type="OrthoDB" id="1110367at2"/>
<feature type="domain" description="PKD" evidence="2">
    <location>
        <begin position="55"/>
        <end position="98"/>
    </location>
</feature>
<evidence type="ECO:0000259" key="2">
    <source>
        <dbReference type="PROSITE" id="PS50093"/>
    </source>
</evidence>
<dbReference type="Gene3D" id="2.60.40.10">
    <property type="entry name" value="Immunoglobulins"/>
    <property type="match status" value="1"/>
</dbReference>
<dbReference type="Pfam" id="PF18911">
    <property type="entry name" value="PKD_4"/>
    <property type="match status" value="1"/>
</dbReference>
<dbReference type="InterPro" id="IPR013783">
    <property type="entry name" value="Ig-like_fold"/>
</dbReference>
<dbReference type="Proteomes" id="UP000319175">
    <property type="component" value="Unassembled WGS sequence"/>
</dbReference>
<accession>A0A501PXP7</accession>
<dbReference type="SMART" id="SM00089">
    <property type="entry name" value="PKD"/>
    <property type="match status" value="1"/>
</dbReference>
<dbReference type="AlphaFoldDB" id="A0A501PXP7"/>
<dbReference type="CDD" id="cd00146">
    <property type="entry name" value="PKD"/>
    <property type="match status" value="1"/>
</dbReference>
<dbReference type="Pfam" id="PF24595">
    <property type="entry name" value="DUF7619"/>
    <property type="match status" value="1"/>
</dbReference>
<dbReference type="RefSeq" id="WP_140001573.1">
    <property type="nucleotide sequence ID" value="NZ_VFJE01000056.1"/>
</dbReference>
<name>A0A501PXP7_9FLAO</name>
<dbReference type="Pfam" id="PF25233">
    <property type="entry name" value="DUF7849"/>
    <property type="match status" value="1"/>
</dbReference>
<dbReference type="InterPro" id="IPR057171">
    <property type="entry name" value="DUF7849"/>
</dbReference>
<feature type="signal peptide" evidence="1">
    <location>
        <begin position="1"/>
        <end position="19"/>
    </location>
</feature>
<proteinExistence type="predicted"/>
<feature type="chain" id="PRO_5021406585" evidence="1">
    <location>
        <begin position="20"/>
        <end position="668"/>
    </location>
</feature>